<sequence>MRVSTLDDTFGLSTGGFGAINGDVLAGDDATPRQLAWSEADDTGNEPVPFTGSFYRFYDDDARATPSQLLPTIKPPVERPRRYRLPQLLVGLAGLVSMTAIGGVALSLTSTTERHVPPAPTSTTTVAPPPALSSPPPSPSLARRRLRAPRRHRPASKRHRRPAVVRSAATTAAGDDDIPRGADNHDPADHDHHNHDDNDHYDDHPVADYDDDHHNDGADDHRVVDGPVGARPDTDSGSAVAGAEPASEPVCESRRLLTANLANPNRPRRNAAAAAQLCRPRRSHCLDPCSQLCG</sequence>
<reference evidence="3" key="1">
    <citation type="submission" date="2014-01" db="EMBL/GenBank/DDBJ databases">
        <authorList>
            <person name="Brown-Elliot B."/>
            <person name="Wallace R."/>
            <person name="Lenaerts A."/>
            <person name="Ordway D."/>
            <person name="DeGroote M.A."/>
            <person name="Parker T."/>
            <person name="Sizemore C."/>
            <person name="Tallon L.J."/>
            <person name="Sadzewicz L.K."/>
            <person name="Sengamalay N."/>
            <person name="Fraser C.M."/>
            <person name="Hine E."/>
            <person name="Shefchek K.A."/>
            <person name="Das S.P."/>
            <person name="Tettelin H."/>
        </authorList>
    </citation>
    <scope>NUCLEOTIDE SEQUENCE [LARGE SCALE GENOMIC DNA]</scope>
    <source>
        <strain evidence="3">4042</strain>
    </source>
</reference>
<dbReference type="EMBL" id="JAOB01000080">
    <property type="protein sequence ID" value="EUA16001.1"/>
    <property type="molecule type" value="Genomic_DNA"/>
</dbReference>
<keyword evidence="2" id="KW-0812">Transmembrane</keyword>
<feature type="transmembrane region" description="Helical" evidence="2">
    <location>
        <begin position="88"/>
        <end position="108"/>
    </location>
</feature>
<feature type="compositionally biased region" description="Pro residues" evidence="1">
    <location>
        <begin position="127"/>
        <end position="139"/>
    </location>
</feature>
<evidence type="ECO:0000256" key="2">
    <source>
        <dbReference type="SAM" id="Phobius"/>
    </source>
</evidence>
<feature type="region of interest" description="Disordered" evidence="1">
    <location>
        <begin position="112"/>
        <end position="249"/>
    </location>
</feature>
<feature type="compositionally biased region" description="Basic and acidic residues" evidence="1">
    <location>
        <begin position="177"/>
        <end position="224"/>
    </location>
</feature>
<evidence type="ECO:0000313" key="3">
    <source>
        <dbReference type="EMBL" id="EUA16001.1"/>
    </source>
</evidence>
<protein>
    <submittedName>
        <fullName evidence="3">Uncharacterized protein</fullName>
    </submittedName>
</protein>
<dbReference type="AlphaFoldDB" id="X7ZAG9"/>
<proteinExistence type="predicted"/>
<keyword evidence="2" id="KW-0472">Membrane</keyword>
<comment type="caution">
    <text evidence="3">The sequence shown here is derived from an EMBL/GenBank/DDBJ whole genome shotgun (WGS) entry which is preliminary data.</text>
</comment>
<keyword evidence="2" id="KW-1133">Transmembrane helix</keyword>
<evidence type="ECO:0000256" key="1">
    <source>
        <dbReference type="SAM" id="MobiDB-lite"/>
    </source>
</evidence>
<name>X7ZAG9_MYCXE</name>
<accession>X7ZAG9</accession>
<gene>
    <name evidence="3" type="ORF">I553_0976</name>
</gene>
<feature type="compositionally biased region" description="Basic residues" evidence="1">
    <location>
        <begin position="142"/>
        <end position="163"/>
    </location>
</feature>
<organism evidence="3">
    <name type="scientific">Mycobacterium xenopi 4042</name>
    <dbReference type="NCBI Taxonomy" id="1299334"/>
    <lineage>
        <taxon>Bacteria</taxon>
        <taxon>Bacillati</taxon>
        <taxon>Actinomycetota</taxon>
        <taxon>Actinomycetes</taxon>
        <taxon>Mycobacteriales</taxon>
        <taxon>Mycobacteriaceae</taxon>
        <taxon>Mycobacterium</taxon>
    </lineage>
</organism>